<name>A0A4D6NPM6_VIGUN</name>
<dbReference type="FunFam" id="3.40.50.1820:FF:000072">
    <property type="entry name" value="Serine carboxypeptidase-like 19"/>
    <property type="match status" value="1"/>
</dbReference>
<dbReference type="Pfam" id="PF00450">
    <property type="entry name" value="Peptidase_S10"/>
    <property type="match status" value="1"/>
</dbReference>
<gene>
    <name evidence="3" type="ORF">DEO72_LG11g1490</name>
</gene>
<dbReference type="GO" id="GO:0004185">
    <property type="term" value="F:serine-type carboxypeptidase activity"/>
    <property type="evidence" value="ECO:0007669"/>
    <property type="project" value="InterPro"/>
</dbReference>
<keyword evidence="4" id="KW-1185">Reference proteome</keyword>
<dbReference type="Proteomes" id="UP000501690">
    <property type="component" value="Linkage Group LG11"/>
</dbReference>
<proteinExistence type="inferred from homology"/>
<dbReference type="SUPFAM" id="SSF53474">
    <property type="entry name" value="alpha/beta-Hydrolases"/>
    <property type="match status" value="1"/>
</dbReference>
<dbReference type="GO" id="GO:0016747">
    <property type="term" value="F:acyltransferase activity, transferring groups other than amino-acyl groups"/>
    <property type="evidence" value="ECO:0007669"/>
    <property type="project" value="TreeGrafter"/>
</dbReference>
<dbReference type="Gene3D" id="3.40.50.1820">
    <property type="entry name" value="alpha/beta hydrolase"/>
    <property type="match status" value="1"/>
</dbReference>
<evidence type="ECO:0000313" key="4">
    <source>
        <dbReference type="Proteomes" id="UP000501690"/>
    </source>
</evidence>
<keyword evidence="3" id="KW-0121">Carboxypeptidase</keyword>
<organism evidence="3 4">
    <name type="scientific">Vigna unguiculata</name>
    <name type="common">Cowpea</name>
    <dbReference type="NCBI Taxonomy" id="3917"/>
    <lineage>
        <taxon>Eukaryota</taxon>
        <taxon>Viridiplantae</taxon>
        <taxon>Streptophyta</taxon>
        <taxon>Embryophyta</taxon>
        <taxon>Tracheophyta</taxon>
        <taxon>Spermatophyta</taxon>
        <taxon>Magnoliopsida</taxon>
        <taxon>eudicotyledons</taxon>
        <taxon>Gunneridae</taxon>
        <taxon>Pentapetalae</taxon>
        <taxon>rosids</taxon>
        <taxon>fabids</taxon>
        <taxon>Fabales</taxon>
        <taxon>Fabaceae</taxon>
        <taxon>Papilionoideae</taxon>
        <taxon>50 kb inversion clade</taxon>
        <taxon>NPAAA clade</taxon>
        <taxon>indigoferoid/millettioid clade</taxon>
        <taxon>Phaseoleae</taxon>
        <taxon>Vigna</taxon>
    </lineage>
</organism>
<protein>
    <submittedName>
        <fullName evidence="3">Serine carboxypeptidase-like 19</fullName>
    </submittedName>
</protein>
<reference evidence="3 4" key="1">
    <citation type="submission" date="2019-04" db="EMBL/GenBank/DDBJ databases">
        <title>An improved genome assembly and genetic linkage map for asparagus bean, Vigna unguiculata ssp. sesquipedialis.</title>
        <authorList>
            <person name="Xia Q."/>
            <person name="Zhang R."/>
            <person name="Dong Y."/>
        </authorList>
    </citation>
    <scope>NUCLEOTIDE SEQUENCE [LARGE SCALE GENOMIC DNA]</scope>
    <source>
        <tissue evidence="3">Leaf</tissue>
    </source>
</reference>
<evidence type="ECO:0000313" key="3">
    <source>
        <dbReference type="EMBL" id="QCE14489.1"/>
    </source>
</evidence>
<evidence type="ECO:0000256" key="1">
    <source>
        <dbReference type="ARBA" id="ARBA00009431"/>
    </source>
</evidence>
<dbReference type="GO" id="GO:0019748">
    <property type="term" value="P:secondary metabolic process"/>
    <property type="evidence" value="ECO:0007669"/>
    <property type="project" value="TreeGrafter"/>
</dbReference>
<dbReference type="EMBL" id="CP039355">
    <property type="protein sequence ID" value="QCE14489.1"/>
    <property type="molecule type" value="Genomic_DNA"/>
</dbReference>
<keyword evidence="3" id="KW-0378">Hydrolase</keyword>
<dbReference type="InterPro" id="IPR001563">
    <property type="entry name" value="Peptidase_S10"/>
</dbReference>
<dbReference type="PANTHER" id="PTHR11802:SF29">
    <property type="entry name" value="SERINE CARBOXYPEPTIDASE-LIKE 19"/>
    <property type="match status" value="1"/>
</dbReference>
<feature type="region of interest" description="Disordered" evidence="2">
    <location>
        <begin position="369"/>
        <end position="420"/>
    </location>
</feature>
<dbReference type="AlphaFoldDB" id="A0A4D6NPM6"/>
<sequence>MGKLNLRFISSDLVHYGLLLSLLLLSHYSFQPASSASRVKFLPGFEGPLPFVLETGYVGVGESEDVQTFYYFIQSENNPKEDPLMLWLNGGPGCSALTGLFLEMGNSISFVFSFDLERGKASSITYVDLPVFTGFTYARTELAAQSSDTLLASQGHQFLRKWLIDHPNFLSNEVYIAGDSYAGIPLPAIVQEIAQGNEKGFQPSINLQGYILGNPITTRTEPNYAIPFAHGMALISDELYESLQKNCKGNFIDVDSENILCYRDMESFNKLVSRISIYNILEPWCESDHIVSPLRRSLIEKFPRKHFLKTDLKLPAVTCLTYTEFLSAYWANDDNVQTALHIHKSEDHFRRDSKPKNLLLLAPRWSSPTKAEGATRESWRCRGRMRRRGASRRSSRQGKTTCLSESGSGGTHSKASSQARVRRWNEPEFLHSSTFEPSSEQPHQTIAATTPELRRTSFFSATNTNLLERTHLPAPLTYSHNVATKWHRVVTTFVGEQWCLWRTVAQWCDGVWWSSRREGQQLRVWDEDEQCWIREFGTLNKGYGIGSINNRGIKWNRPRSYPRPKPLPSMAILKIWRTLTCYRPQLSDNRSIKALIGFSWIGTRGKRVRKISKMSPRPYRLRFRNNQGL</sequence>
<feature type="compositionally biased region" description="Polar residues" evidence="2">
    <location>
        <begin position="399"/>
        <end position="419"/>
    </location>
</feature>
<dbReference type="GO" id="GO:0006508">
    <property type="term" value="P:proteolysis"/>
    <property type="evidence" value="ECO:0007669"/>
    <property type="project" value="InterPro"/>
</dbReference>
<dbReference type="PRINTS" id="PR00724">
    <property type="entry name" value="CRBOXYPTASEC"/>
</dbReference>
<dbReference type="InterPro" id="IPR029058">
    <property type="entry name" value="AB_hydrolase_fold"/>
</dbReference>
<keyword evidence="3" id="KW-0645">Protease</keyword>
<dbReference type="PANTHER" id="PTHR11802">
    <property type="entry name" value="SERINE PROTEASE FAMILY S10 SERINE CARBOXYPEPTIDASE"/>
    <property type="match status" value="1"/>
</dbReference>
<accession>A0A4D6NPM6</accession>
<comment type="similarity">
    <text evidence="1">Belongs to the peptidase S10 family.</text>
</comment>
<feature type="compositionally biased region" description="Basic residues" evidence="2">
    <location>
        <begin position="381"/>
        <end position="396"/>
    </location>
</feature>
<evidence type="ECO:0000256" key="2">
    <source>
        <dbReference type="SAM" id="MobiDB-lite"/>
    </source>
</evidence>